<evidence type="ECO:0000256" key="1">
    <source>
        <dbReference type="SAM" id="MobiDB-lite"/>
    </source>
</evidence>
<dbReference type="Pfam" id="PF15072">
    <property type="entry name" value="HROB"/>
    <property type="match status" value="1"/>
</dbReference>
<feature type="domain" description="Homologous recombination OB-fold protein OB-fold" evidence="2">
    <location>
        <begin position="170"/>
        <end position="254"/>
    </location>
</feature>
<evidence type="ECO:0000313" key="4">
    <source>
        <dbReference type="Proteomes" id="UP001055439"/>
    </source>
</evidence>
<dbReference type="AlphaFoldDB" id="A0A9E7H7Y3"/>
<proteinExistence type="predicted"/>
<evidence type="ECO:0000313" key="3">
    <source>
        <dbReference type="EMBL" id="URE29399.1"/>
    </source>
</evidence>
<organism evidence="3 4">
    <name type="scientific">Musa troglodytarum</name>
    <name type="common">fe'i banana</name>
    <dbReference type="NCBI Taxonomy" id="320322"/>
    <lineage>
        <taxon>Eukaryota</taxon>
        <taxon>Viridiplantae</taxon>
        <taxon>Streptophyta</taxon>
        <taxon>Embryophyta</taxon>
        <taxon>Tracheophyta</taxon>
        <taxon>Spermatophyta</taxon>
        <taxon>Magnoliopsida</taxon>
        <taxon>Liliopsida</taxon>
        <taxon>Zingiberales</taxon>
        <taxon>Musaceae</taxon>
        <taxon>Musa</taxon>
    </lineage>
</organism>
<keyword evidence="4" id="KW-1185">Reference proteome</keyword>
<gene>
    <name evidence="3" type="ORF">MUK42_17259</name>
</gene>
<dbReference type="GO" id="GO:0000725">
    <property type="term" value="P:recombinational repair"/>
    <property type="evidence" value="ECO:0007669"/>
    <property type="project" value="InterPro"/>
</dbReference>
<feature type="compositionally biased region" description="Pro residues" evidence="1">
    <location>
        <begin position="48"/>
        <end position="74"/>
    </location>
</feature>
<protein>
    <recommendedName>
        <fullName evidence="2">Homologous recombination OB-fold protein OB-fold domain-containing protein</fullName>
    </recommendedName>
</protein>
<dbReference type="EMBL" id="CP097510">
    <property type="protein sequence ID" value="URE29399.1"/>
    <property type="molecule type" value="Genomic_DNA"/>
</dbReference>
<dbReference type="Proteomes" id="UP001055439">
    <property type="component" value="Chromosome 8"/>
</dbReference>
<dbReference type="PANTHER" id="PTHR14523:SF1">
    <property type="entry name" value="HOMOLOGOUS RECOMBINATION OB-FOLD PROTEIN"/>
    <property type="match status" value="1"/>
</dbReference>
<accession>A0A9E7H7Y3</accession>
<reference evidence="3" key="1">
    <citation type="submission" date="2022-05" db="EMBL/GenBank/DDBJ databases">
        <title>The Musa troglodytarum L. genome provides insights into the mechanism of non-climacteric behaviour and enrichment of carotenoids.</title>
        <authorList>
            <person name="Wang J."/>
        </authorList>
    </citation>
    <scope>NUCLEOTIDE SEQUENCE</scope>
    <source>
        <tissue evidence="3">Leaf</tissue>
    </source>
</reference>
<evidence type="ECO:0000259" key="2">
    <source>
        <dbReference type="Pfam" id="PF15072"/>
    </source>
</evidence>
<sequence>MGEREAAEEPIRWEDAIDVDDSDLLHLLVPSSSSSPHPHPRPHTLSSLPPPLRPCSRFPPPPQTVTPVPSPSPPSVHRSAKEPSPLSAITTPLIPGPAGAVQAAMRRQSASARRDSPLLDDHRMDDRGMDLDEEDGDFKLNPWLCALEFLGEDCDLVWPIDSIKTRATARVPQVVGIVKSCSPNGLGNLFLTLKDPTGSIGASIHHGVFLDCNLDGDITVGCALILKQVVAFCPARSIRYLNATSKNVVKLINKDCGPPRKQILASFTARDGYKNVESGFETMKVKPTLWNVAETSLDESGKNYDDNTMMGNQKRGFVGEMSSEPCAKVSTTTVAGRPDPGHLKRLWSVAGEQAAMLRFNAREEVTKSLNPQRTIDGGDKCLAQSLPFSNTITAATTLMSSEPSCYLAGDTAIGLGEASESIVGRRAYADNEVRRTLNCERMIDSSKMDTGRSFQCDTIAKTSTTTMPFKSDLRVNEAKRSIPEVSVAQWTDEQLLELFSDYPDEVDLVKTSL</sequence>
<feature type="region of interest" description="Disordered" evidence="1">
    <location>
        <begin position="28"/>
        <end position="89"/>
    </location>
</feature>
<dbReference type="InterPro" id="IPR028045">
    <property type="entry name" value="HROB"/>
</dbReference>
<dbReference type="PANTHER" id="PTHR14523">
    <property type="entry name" value="UNCHARACTERIZED PROTEIN C17ORF53 HOMOLOG"/>
    <property type="match status" value="1"/>
</dbReference>
<dbReference type="OrthoDB" id="550780at2759"/>
<dbReference type="InterPro" id="IPR058570">
    <property type="entry name" value="HROB_OB"/>
</dbReference>
<name>A0A9E7H7Y3_9LILI</name>